<organism evidence="1 2">
    <name type="scientific">Letharia lupina</name>
    <dbReference type="NCBI Taxonomy" id="560253"/>
    <lineage>
        <taxon>Eukaryota</taxon>
        <taxon>Fungi</taxon>
        <taxon>Dikarya</taxon>
        <taxon>Ascomycota</taxon>
        <taxon>Pezizomycotina</taxon>
        <taxon>Lecanoromycetes</taxon>
        <taxon>OSLEUM clade</taxon>
        <taxon>Lecanoromycetidae</taxon>
        <taxon>Lecanorales</taxon>
        <taxon>Lecanorineae</taxon>
        <taxon>Parmeliaceae</taxon>
        <taxon>Letharia</taxon>
    </lineage>
</organism>
<gene>
    <name evidence="1" type="ORF">HO133_000564</name>
</gene>
<protein>
    <submittedName>
        <fullName evidence="1">Uncharacterized protein</fullName>
    </submittedName>
</protein>
<comment type="caution">
    <text evidence="1">The sequence shown here is derived from an EMBL/GenBank/DDBJ whole genome shotgun (WGS) entry which is preliminary data.</text>
</comment>
<dbReference type="EMBL" id="JACCJB010000010">
    <property type="protein sequence ID" value="KAF6223721.1"/>
    <property type="molecule type" value="Genomic_DNA"/>
</dbReference>
<evidence type="ECO:0000313" key="1">
    <source>
        <dbReference type="EMBL" id="KAF6223721.1"/>
    </source>
</evidence>
<dbReference type="Proteomes" id="UP000593566">
    <property type="component" value="Unassembled WGS sequence"/>
</dbReference>
<keyword evidence="2" id="KW-1185">Reference proteome</keyword>
<sequence length="219" mass="25629">MKTNHVARAIKDKSNTFQAEYQQAQPLLYEYPTFPPPPPRDILERRSEYTAILRGRKYLVPEGVLADRPLYALYRLYEFFVLDNVTGYRNQLEYFWKQRSWAVRDIPDPKEEDPARYAFLACIPALLVRSFNERIKLGLARDTPAIISPEEAEELRTRPESSKKYEEVPEWTENVAALPETLVMPSHDSIVMEGFDDPRASSWFKPKNILIWGPHIHFT</sequence>
<evidence type="ECO:0000313" key="2">
    <source>
        <dbReference type="Proteomes" id="UP000593566"/>
    </source>
</evidence>
<accession>A0A8H6CI80</accession>
<dbReference type="AlphaFoldDB" id="A0A8H6CI80"/>
<name>A0A8H6CI80_9LECA</name>
<dbReference type="RefSeq" id="XP_037152938.1">
    <property type="nucleotide sequence ID" value="XM_037291503.1"/>
</dbReference>
<proteinExistence type="predicted"/>
<dbReference type="GeneID" id="59328983"/>
<reference evidence="1 2" key="1">
    <citation type="journal article" date="2020" name="Genomics">
        <title>Complete, high-quality genomes from long-read metagenomic sequencing of two wolf lichen thalli reveals enigmatic genome architecture.</title>
        <authorList>
            <person name="McKenzie S.K."/>
            <person name="Walston R.F."/>
            <person name="Allen J.L."/>
        </authorList>
    </citation>
    <scope>NUCLEOTIDE SEQUENCE [LARGE SCALE GENOMIC DNA]</scope>
    <source>
        <strain evidence="1">WasteWater1</strain>
    </source>
</reference>